<evidence type="ECO:0000256" key="7">
    <source>
        <dbReference type="NCBIfam" id="TIGR02127"/>
    </source>
</evidence>
<evidence type="ECO:0000313" key="9">
    <source>
        <dbReference type="EMBL" id="OGI94787.1"/>
    </source>
</evidence>
<dbReference type="Pfam" id="PF00215">
    <property type="entry name" value="OMPdecase"/>
    <property type="match status" value="1"/>
</dbReference>
<dbReference type="Gene3D" id="3.20.20.70">
    <property type="entry name" value="Aldolase class I"/>
    <property type="match status" value="1"/>
</dbReference>
<keyword evidence="4" id="KW-0665">Pyrimidine biosynthesis</keyword>
<evidence type="ECO:0000313" key="10">
    <source>
        <dbReference type="Proteomes" id="UP000176629"/>
    </source>
</evidence>
<proteinExistence type="inferred from homology"/>
<feature type="domain" description="Orotidine 5'-phosphate decarboxylase" evidence="8">
    <location>
        <begin position="16"/>
        <end position="257"/>
    </location>
</feature>
<dbReference type="GO" id="GO:0006207">
    <property type="term" value="P:'de novo' pyrimidine nucleobase biosynthetic process"/>
    <property type="evidence" value="ECO:0007669"/>
    <property type="project" value="InterPro"/>
</dbReference>
<dbReference type="GO" id="GO:0004590">
    <property type="term" value="F:orotidine-5'-phosphate decarboxylase activity"/>
    <property type="evidence" value="ECO:0007669"/>
    <property type="project" value="UniProtKB-UniRule"/>
</dbReference>
<evidence type="ECO:0000256" key="1">
    <source>
        <dbReference type="ARBA" id="ARBA00004861"/>
    </source>
</evidence>
<dbReference type="GO" id="GO:0044205">
    <property type="term" value="P:'de novo' UMP biosynthetic process"/>
    <property type="evidence" value="ECO:0007669"/>
    <property type="project" value="UniProtKB-UniPathway"/>
</dbReference>
<dbReference type="STRING" id="1801773.A3A03_02645"/>
<dbReference type="InterPro" id="IPR011060">
    <property type="entry name" value="RibuloseP-bd_barrel"/>
</dbReference>
<organism evidence="9 10">
    <name type="scientific">Candidatus Nomurabacteria bacterium RIFCSPLOWO2_01_FULL_40_18</name>
    <dbReference type="NCBI Taxonomy" id="1801773"/>
    <lineage>
        <taxon>Bacteria</taxon>
        <taxon>Candidatus Nomuraibacteriota</taxon>
    </lineage>
</organism>
<dbReference type="AlphaFoldDB" id="A0A1F6XKU2"/>
<dbReference type="UniPathway" id="UPA00070">
    <property type="reaction ID" value="UER00120"/>
</dbReference>
<evidence type="ECO:0000256" key="4">
    <source>
        <dbReference type="ARBA" id="ARBA00022975"/>
    </source>
</evidence>
<keyword evidence="5" id="KW-0456">Lyase</keyword>
<dbReference type="NCBIfam" id="TIGR02127">
    <property type="entry name" value="pyrF_sub2"/>
    <property type="match status" value="1"/>
</dbReference>
<dbReference type="EC" id="4.1.1.23" evidence="7"/>
<dbReference type="PANTHER" id="PTHR43375">
    <property type="entry name" value="OROTIDINE 5'-PHOSPHATE DECARBOXYLASE"/>
    <property type="match status" value="1"/>
</dbReference>
<dbReference type="CDD" id="cd04725">
    <property type="entry name" value="OMP_decarboxylase_like"/>
    <property type="match status" value="1"/>
</dbReference>
<name>A0A1F6XKU2_9BACT</name>
<evidence type="ECO:0000256" key="5">
    <source>
        <dbReference type="ARBA" id="ARBA00023239"/>
    </source>
</evidence>
<dbReference type="EMBL" id="MFUX01000010">
    <property type="protein sequence ID" value="OGI94787.1"/>
    <property type="molecule type" value="Genomic_DNA"/>
</dbReference>
<reference evidence="9 10" key="1">
    <citation type="journal article" date="2016" name="Nat. Commun.">
        <title>Thousands of microbial genomes shed light on interconnected biogeochemical processes in an aquifer system.</title>
        <authorList>
            <person name="Anantharaman K."/>
            <person name="Brown C.T."/>
            <person name="Hug L.A."/>
            <person name="Sharon I."/>
            <person name="Castelle C.J."/>
            <person name="Probst A.J."/>
            <person name="Thomas B.C."/>
            <person name="Singh A."/>
            <person name="Wilkins M.J."/>
            <person name="Karaoz U."/>
            <person name="Brodie E.L."/>
            <person name="Williams K.H."/>
            <person name="Hubbard S.S."/>
            <person name="Banfield J.F."/>
        </authorList>
    </citation>
    <scope>NUCLEOTIDE SEQUENCE [LARGE SCALE GENOMIC DNA]</scope>
</reference>
<protein>
    <recommendedName>
        <fullName evidence="7">Orotidine-5'-phosphate decarboxylase</fullName>
        <ecNumber evidence="7">4.1.1.23</ecNumber>
    </recommendedName>
</protein>
<evidence type="ECO:0000256" key="3">
    <source>
        <dbReference type="ARBA" id="ARBA00022793"/>
    </source>
</evidence>
<evidence type="ECO:0000259" key="8">
    <source>
        <dbReference type="SMART" id="SM00934"/>
    </source>
</evidence>
<accession>A0A1F6XKU2</accession>
<dbReference type="InterPro" id="IPR001754">
    <property type="entry name" value="OMPdeCOase_dom"/>
</dbReference>
<gene>
    <name evidence="9" type="ORF">A3A03_02645</name>
</gene>
<dbReference type="InterPro" id="IPR011995">
    <property type="entry name" value="OMPdecase_type-2"/>
</dbReference>
<comment type="caution">
    <text evidence="9">The sequence shown here is derived from an EMBL/GenBank/DDBJ whole genome shotgun (WGS) entry which is preliminary data.</text>
</comment>
<evidence type="ECO:0000256" key="2">
    <source>
        <dbReference type="ARBA" id="ARBA00008847"/>
    </source>
</evidence>
<keyword evidence="3" id="KW-0210">Decarboxylase</keyword>
<comment type="similarity">
    <text evidence="2">Belongs to the OMP decarboxylase family. Type 2 subfamily.</text>
</comment>
<dbReference type="PANTHER" id="PTHR43375:SF1">
    <property type="entry name" value="OROTIDINE 5'-PHOSPHATE DECARBOXYLASE"/>
    <property type="match status" value="1"/>
</dbReference>
<dbReference type="InterPro" id="IPR013785">
    <property type="entry name" value="Aldolase_TIM"/>
</dbReference>
<comment type="catalytic activity">
    <reaction evidence="6">
        <text>orotidine 5'-phosphate + H(+) = UMP + CO2</text>
        <dbReference type="Rhea" id="RHEA:11596"/>
        <dbReference type="ChEBI" id="CHEBI:15378"/>
        <dbReference type="ChEBI" id="CHEBI:16526"/>
        <dbReference type="ChEBI" id="CHEBI:57538"/>
        <dbReference type="ChEBI" id="CHEBI:57865"/>
        <dbReference type="EC" id="4.1.1.23"/>
    </reaction>
</comment>
<dbReference type="SUPFAM" id="SSF51366">
    <property type="entry name" value="Ribulose-phoshate binding barrel"/>
    <property type="match status" value="1"/>
</dbReference>
<dbReference type="Proteomes" id="UP000176629">
    <property type="component" value="Unassembled WGS sequence"/>
</dbReference>
<comment type="pathway">
    <text evidence="1">Pyrimidine metabolism; UMP biosynthesis via de novo pathway; UMP from orotate: step 2/2.</text>
</comment>
<dbReference type="SMART" id="SM00934">
    <property type="entry name" value="OMPdecase"/>
    <property type="match status" value="1"/>
</dbReference>
<evidence type="ECO:0000256" key="6">
    <source>
        <dbReference type="ARBA" id="ARBA00049157"/>
    </source>
</evidence>
<sequence>MIIDKYNQRAKKINSLVCVGLDADFAKIPERFLKMKFPQFEFNKWIIEETQEYTAAYKPNSAFYEARGDKGIRELKMTMDYLTQNHPDIFTILDAKRADIGNTNEGYVASIFDWLGFDAVTLHPYLGSEALKPFLDRADKVSIILCRTSNPGAGEFQDLEFEAKKKLWQIVAEKVSKDWNKNKNCMLVVGATYPEEMKKIRSLVGDMTFLVPGIGAQGGDLEKVLASGLNNAGLGLVINSSRGIIFSDNPKEEAKKLCETIRQYSLTK</sequence>